<dbReference type="SMART" id="SM00065">
    <property type="entry name" value="GAF"/>
    <property type="match status" value="1"/>
</dbReference>
<dbReference type="EC" id="2.7.7.65" evidence="1"/>
<reference evidence="5" key="1">
    <citation type="journal article" date="2019" name="Int. J. Syst. Evol. Microbiol.">
        <title>The Global Catalogue of Microorganisms (GCM) 10K type strain sequencing project: providing services to taxonomists for standard genome sequencing and annotation.</title>
        <authorList>
            <consortium name="The Broad Institute Genomics Platform"/>
            <consortium name="The Broad Institute Genome Sequencing Center for Infectious Disease"/>
            <person name="Wu L."/>
            <person name="Ma J."/>
        </authorList>
    </citation>
    <scope>NUCLEOTIDE SEQUENCE [LARGE SCALE GENOMIC DNA]</scope>
    <source>
        <strain evidence="5">NBRC 103166</strain>
    </source>
</reference>
<comment type="caution">
    <text evidence="4">The sequence shown here is derived from an EMBL/GenBank/DDBJ whole genome shotgun (WGS) entry which is preliminary data.</text>
</comment>
<dbReference type="InterPro" id="IPR000160">
    <property type="entry name" value="GGDEF_dom"/>
</dbReference>
<keyword evidence="5" id="KW-1185">Reference proteome</keyword>
<dbReference type="InterPro" id="IPR003018">
    <property type="entry name" value="GAF"/>
</dbReference>
<dbReference type="SUPFAM" id="SSF55073">
    <property type="entry name" value="Nucleotide cyclase"/>
    <property type="match status" value="1"/>
</dbReference>
<dbReference type="Pfam" id="PF00990">
    <property type="entry name" value="GGDEF"/>
    <property type="match status" value="1"/>
</dbReference>
<dbReference type="CDD" id="cd01949">
    <property type="entry name" value="GGDEF"/>
    <property type="match status" value="1"/>
</dbReference>
<evidence type="ECO:0000256" key="1">
    <source>
        <dbReference type="ARBA" id="ARBA00012528"/>
    </source>
</evidence>
<protein>
    <recommendedName>
        <fullName evidence="1">diguanylate cyclase</fullName>
        <ecNumber evidence="1">2.7.7.65</ecNumber>
    </recommendedName>
</protein>
<dbReference type="Proteomes" id="UP001157353">
    <property type="component" value="Unassembled WGS sequence"/>
</dbReference>
<evidence type="ECO:0000259" key="3">
    <source>
        <dbReference type="PROSITE" id="PS50887"/>
    </source>
</evidence>
<dbReference type="PANTHER" id="PTHR45138:SF9">
    <property type="entry name" value="DIGUANYLATE CYCLASE DGCM-RELATED"/>
    <property type="match status" value="1"/>
</dbReference>
<dbReference type="InterPro" id="IPR043128">
    <property type="entry name" value="Rev_trsase/Diguanyl_cyclase"/>
</dbReference>
<dbReference type="RefSeq" id="WP_284204153.1">
    <property type="nucleotide sequence ID" value="NZ_BSPQ01000009.1"/>
</dbReference>
<accession>A0ABQ6E0P8</accession>
<proteinExistence type="predicted"/>
<dbReference type="SUPFAM" id="SSF55781">
    <property type="entry name" value="GAF domain-like"/>
    <property type="match status" value="1"/>
</dbReference>
<evidence type="ECO:0000313" key="5">
    <source>
        <dbReference type="Proteomes" id="UP001157353"/>
    </source>
</evidence>
<name>A0ABQ6E0P8_9GAMM</name>
<dbReference type="NCBIfam" id="TIGR00254">
    <property type="entry name" value="GGDEF"/>
    <property type="match status" value="1"/>
</dbReference>
<sequence>MAVTASSSEKVIRGLYQITNNHDQGFEAQIEQILKMGLERFNLDIGILSKIEDNQYIVKYCVVPDDVELTSGVEFDFNSTYCHITCQANEPTAIEHIGEDDRYANHPAYQAFGLESYIGMPIKLNGEIYGTLNFSSATPYKRQFQESDIDAIQLVTAWVEVEIIRRRQEKRLKELNQILERKAYEDSLTCIPNRRAMFKHVSPDVSRIIREQGKASLAIIDIDLFKNINDTYGHQIGDDVLKKVASALNESKRDYDFISRFGGEEFLLWLPNTNAQAAETVCTRIKNNIEKLSLCATTVTISIGISSYSDGDLQHLKNKQSKLNRLILDELISEADQALYHAKDAGRNCVKSYQRVTLTNAELAMC</sequence>
<dbReference type="InterPro" id="IPR029016">
    <property type="entry name" value="GAF-like_dom_sf"/>
</dbReference>
<dbReference type="SMART" id="SM00267">
    <property type="entry name" value="GGDEF"/>
    <property type="match status" value="1"/>
</dbReference>
<gene>
    <name evidence="4" type="ORF">GCM10007916_20990</name>
</gene>
<feature type="domain" description="GGDEF" evidence="3">
    <location>
        <begin position="213"/>
        <end position="355"/>
    </location>
</feature>
<comment type="catalytic activity">
    <reaction evidence="2">
        <text>2 GTP = 3',3'-c-di-GMP + 2 diphosphate</text>
        <dbReference type="Rhea" id="RHEA:24898"/>
        <dbReference type="ChEBI" id="CHEBI:33019"/>
        <dbReference type="ChEBI" id="CHEBI:37565"/>
        <dbReference type="ChEBI" id="CHEBI:58805"/>
        <dbReference type="EC" id="2.7.7.65"/>
    </reaction>
</comment>
<evidence type="ECO:0000256" key="2">
    <source>
        <dbReference type="ARBA" id="ARBA00034247"/>
    </source>
</evidence>
<organism evidence="4 5">
    <name type="scientific">Psychromonas marina</name>
    <dbReference type="NCBI Taxonomy" id="88364"/>
    <lineage>
        <taxon>Bacteria</taxon>
        <taxon>Pseudomonadati</taxon>
        <taxon>Pseudomonadota</taxon>
        <taxon>Gammaproteobacteria</taxon>
        <taxon>Alteromonadales</taxon>
        <taxon>Psychromonadaceae</taxon>
        <taxon>Psychromonas</taxon>
    </lineage>
</organism>
<dbReference type="Gene3D" id="3.30.70.270">
    <property type="match status" value="1"/>
</dbReference>
<dbReference type="InterPro" id="IPR050469">
    <property type="entry name" value="Diguanylate_Cyclase"/>
</dbReference>
<evidence type="ECO:0000313" key="4">
    <source>
        <dbReference type="EMBL" id="GLS91031.1"/>
    </source>
</evidence>
<dbReference type="EMBL" id="BSPQ01000009">
    <property type="protein sequence ID" value="GLS91031.1"/>
    <property type="molecule type" value="Genomic_DNA"/>
</dbReference>
<dbReference type="PANTHER" id="PTHR45138">
    <property type="entry name" value="REGULATORY COMPONENTS OF SENSORY TRANSDUCTION SYSTEM"/>
    <property type="match status" value="1"/>
</dbReference>
<dbReference type="PROSITE" id="PS50887">
    <property type="entry name" value="GGDEF"/>
    <property type="match status" value="1"/>
</dbReference>
<dbReference type="Gene3D" id="3.30.450.40">
    <property type="match status" value="1"/>
</dbReference>
<dbReference type="Pfam" id="PF01590">
    <property type="entry name" value="GAF"/>
    <property type="match status" value="1"/>
</dbReference>
<dbReference type="InterPro" id="IPR029787">
    <property type="entry name" value="Nucleotide_cyclase"/>
</dbReference>